<dbReference type="AlphaFoldDB" id="A0A0B0IGP8"/>
<dbReference type="Pfam" id="PF25583">
    <property type="entry name" value="WCX"/>
    <property type="match status" value="1"/>
</dbReference>
<evidence type="ECO:0000256" key="2">
    <source>
        <dbReference type="ARBA" id="ARBA00023163"/>
    </source>
</evidence>
<sequence length="319" mass="37263">MRAERLLNIMVLLKNREIMTTEKLAEELNVSPRTILRDMDALSLAGIPVYSIRGKHGGWTILESFKNNLFHLKQEEIHSLIASPSGKLLKDLGMKKGTIDIREKLLASLSKSDTVKTRTFWERVYVDTGTWRESNDNTTYLEIVQKAVLENKKLKMVYKKFNNNESETYIEPLGLVAKSNRWYLIARKEKQYRNYRVARILSATILDEVFIRPTNFNLIKYWETSKKDFISRLPQYLVEVEVTSSIINRITFTSKFIHSLEMKQSANEEWTFVKLTFNDKQEAIEYILGFGDQIRIISPKNLKEDILHAAQEVIRLYTS</sequence>
<proteinExistence type="predicted"/>
<dbReference type="RefSeq" id="WP_034630873.1">
    <property type="nucleotide sequence ID" value="NZ_JRJU01000021.1"/>
</dbReference>
<name>A0A0B0IGP8_9BACI</name>
<dbReference type="InterPro" id="IPR051534">
    <property type="entry name" value="CBASS_pafABC_assoc_protein"/>
</dbReference>
<dbReference type="PIRSF" id="PIRSF016838">
    <property type="entry name" value="PafC"/>
    <property type="match status" value="1"/>
</dbReference>
<dbReference type="InterPro" id="IPR026881">
    <property type="entry name" value="WYL_dom"/>
</dbReference>
<protein>
    <submittedName>
        <fullName evidence="4">Transcriptional regulator</fullName>
    </submittedName>
</protein>
<dbReference type="eggNOG" id="COG2378">
    <property type="taxonomic scope" value="Bacteria"/>
</dbReference>
<evidence type="ECO:0000259" key="3">
    <source>
        <dbReference type="PROSITE" id="PS51000"/>
    </source>
</evidence>
<dbReference type="SUPFAM" id="SSF46785">
    <property type="entry name" value="Winged helix' DNA-binding domain"/>
    <property type="match status" value="1"/>
</dbReference>
<dbReference type="OrthoDB" id="9815009at2"/>
<dbReference type="PANTHER" id="PTHR34580">
    <property type="match status" value="1"/>
</dbReference>
<dbReference type="InterPro" id="IPR013196">
    <property type="entry name" value="HTH_11"/>
</dbReference>
<dbReference type="STRING" id="333138.LQ50_16150"/>
<keyword evidence="2" id="KW-0804">Transcription</keyword>
<dbReference type="Proteomes" id="UP000030832">
    <property type="component" value="Unassembled WGS sequence"/>
</dbReference>
<evidence type="ECO:0000313" key="5">
    <source>
        <dbReference type="Proteomes" id="UP000030832"/>
    </source>
</evidence>
<dbReference type="PROSITE" id="PS52050">
    <property type="entry name" value="WYL"/>
    <property type="match status" value="1"/>
</dbReference>
<dbReference type="InterPro" id="IPR057727">
    <property type="entry name" value="WCX_dom"/>
</dbReference>
<feature type="domain" description="HTH deoR-type" evidence="3">
    <location>
        <begin position="2"/>
        <end position="61"/>
    </location>
</feature>
<dbReference type="EMBL" id="JRJU01000021">
    <property type="protein sequence ID" value="KHF39239.1"/>
    <property type="molecule type" value="Genomic_DNA"/>
</dbReference>
<dbReference type="GO" id="GO:0003700">
    <property type="term" value="F:DNA-binding transcription factor activity"/>
    <property type="evidence" value="ECO:0007669"/>
    <property type="project" value="InterPro"/>
</dbReference>
<dbReference type="Pfam" id="PF13280">
    <property type="entry name" value="WYL"/>
    <property type="match status" value="1"/>
</dbReference>
<keyword evidence="1" id="KW-0805">Transcription regulation</keyword>
<dbReference type="PROSITE" id="PS51000">
    <property type="entry name" value="HTH_DEOR_2"/>
    <property type="match status" value="1"/>
</dbReference>
<evidence type="ECO:0000256" key="1">
    <source>
        <dbReference type="ARBA" id="ARBA00023015"/>
    </source>
</evidence>
<dbReference type="SMART" id="SM00420">
    <property type="entry name" value="HTH_DEOR"/>
    <property type="match status" value="1"/>
</dbReference>
<keyword evidence="5" id="KW-1185">Reference proteome</keyword>
<dbReference type="Gene3D" id="1.10.10.10">
    <property type="entry name" value="Winged helix-like DNA-binding domain superfamily/Winged helix DNA-binding domain"/>
    <property type="match status" value="1"/>
</dbReference>
<organism evidence="4 5">
    <name type="scientific">Halalkalibacter okhensis</name>
    <dbReference type="NCBI Taxonomy" id="333138"/>
    <lineage>
        <taxon>Bacteria</taxon>
        <taxon>Bacillati</taxon>
        <taxon>Bacillota</taxon>
        <taxon>Bacilli</taxon>
        <taxon>Bacillales</taxon>
        <taxon>Bacillaceae</taxon>
        <taxon>Halalkalibacter</taxon>
    </lineage>
</organism>
<dbReference type="InterPro" id="IPR001034">
    <property type="entry name" value="DeoR_HTH"/>
</dbReference>
<dbReference type="InterPro" id="IPR036390">
    <property type="entry name" value="WH_DNA-bd_sf"/>
</dbReference>
<dbReference type="InterPro" id="IPR036388">
    <property type="entry name" value="WH-like_DNA-bd_sf"/>
</dbReference>
<dbReference type="InterPro" id="IPR028349">
    <property type="entry name" value="PafC-like"/>
</dbReference>
<comment type="caution">
    <text evidence="4">The sequence shown here is derived from an EMBL/GenBank/DDBJ whole genome shotgun (WGS) entry which is preliminary data.</text>
</comment>
<accession>A0A0B0IGP8</accession>
<evidence type="ECO:0000313" key="4">
    <source>
        <dbReference type="EMBL" id="KHF39239.1"/>
    </source>
</evidence>
<reference evidence="4 5" key="1">
    <citation type="submission" date="2014-09" db="EMBL/GenBank/DDBJ databases">
        <title>Genome sequencing and annotation of Bacillus Okhensis strain Kh10-101T.</title>
        <authorList>
            <person name="Prakash J.S."/>
        </authorList>
    </citation>
    <scope>NUCLEOTIDE SEQUENCE [LARGE SCALE GENOMIC DNA]</scope>
    <source>
        <strain evidence="5">Kh10-101T</strain>
    </source>
</reference>
<dbReference type="Pfam" id="PF08279">
    <property type="entry name" value="HTH_11"/>
    <property type="match status" value="1"/>
</dbReference>
<dbReference type="PANTHER" id="PTHR34580:SF1">
    <property type="entry name" value="PROTEIN PAFC"/>
    <property type="match status" value="1"/>
</dbReference>
<gene>
    <name evidence="4" type="ORF">LQ50_16150</name>
</gene>